<keyword evidence="5" id="KW-1133">Transmembrane helix</keyword>
<evidence type="ECO:0000313" key="7">
    <source>
        <dbReference type="Proteomes" id="UP000728185"/>
    </source>
</evidence>
<evidence type="ECO:0000256" key="3">
    <source>
        <dbReference type="ARBA" id="ARBA00023180"/>
    </source>
</evidence>
<dbReference type="Pfam" id="PF16184">
    <property type="entry name" value="Cadherin_3"/>
    <property type="match status" value="1"/>
</dbReference>
<name>A0A8E0S5Q9_9TREM</name>
<evidence type="ECO:0000256" key="1">
    <source>
        <dbReference type="ARBA" id="ARBA00022729"/>
    </source>
</evidence>
<dbReference type="InterPro" id="IPR051561">
    <property type="entry name" value="FRAS1_ECM"/>
</dbReference>
<dbReference type="OrthoDB" id="430044at2759"/>
<proteinExistence type="predicted"/>
<sequence length="965" mass="108273">VLYSIWLLFQLRAFSIFDGKSFGTLINLKIYLQQPRKGLYLFRNRPMIVFVNSFVRLSSENLAAGYGPTNIVPEPGMYQTTDSFLLNISAYQRSVEEAIILPLSWSRVQHIAQFNISVAFSHVNKQNQDRLFKIRPVVVDEDGTEELTWNNIDPRPLLSLYEHHTVDNNYDPFNGGWIETGIEIPVRIRPVNDQRPRIIRPSSQFKFTFAALSSLSHNNFLVECLVGLPAIISKDRLYAVDDDSPPRDIQFDLVSYPEFGHLCLLTEANISDYVFASQNACQPCRNRCSFSQADVDENRLVYMTKFHVVSSPILDTFTFHLRDLRQDGVKRQQSGTEGAIAIRIWPVELVPQTSIIHLLQGQDWAPVNQNHVQITLRTTLNHTLVRNALQSEWLWLTVVQSPSFGRLCLDTVPVNSFSFADLLKGRVSYKQTSKSSAVDSTVIRAEVDPWTGPLWKARRMFTEYAPPHRSEVKRLHTEFSLYIEVEPLLTLKELELQPGARAALVRNVFNTSMLWNLIHQTTNRNELSYNFTPVVTFPRATHLRLGRFLVNDEVVVASGYPDSELTSDVNVSLKSIDNGALKFESYQLLDSQLRLQSELEEKIDFFVWAGPAIQPARGSIKVRILPEGHNLLTTDLLKSVRHVPHSSGSGVFGAVTEANGGKSLYITTVFLVVGLCLGILLATIGLMLYLYRRRVESFKLWQLRRLSRKERTAGVDINTANPQSSLTARLITTTQSDETNFRPACQIPVDIKTEFKEIEITNATDQCKSQIRHSPHPNTLSECSCDFGGAVVYVTPTQHNTFHTFPCTGQFASPSQLNTDFVVLSDLSSTGLQMIASPPLSPNSASVTDRVCDTAYTCAGQTCPPRMTGALNSTARNIKSSESILSQSYFGDKTGNLLKREFREDEAMSLKAIIPAVDLSSPTTSTVSNLTEGVQTCLIQITPYPANALTFTPVDSVPMWVAHQP</sequence>
<accession>A0A8E0S5Q9</accession>
<keyword evidence="2" id="KW-0677">Repeat</keyword>
<feature type="repeat" description="CSPG" evidence="4">
    <location>
        <begin position="211"/>
        <end position="322"/>
    </location>
</feature>
<keyword evidence="3" id="KW-0325">Glycoprotein</keyword>
<dbReference type="GO" id="GO:0009653">
    <property type="term" value="P:anatomical structure morphogenesis"/>
    <property type="evidence" value="ECO:0007669"/>
    <property type="project" value="TreeGrafter"/>
</dbReference>
<dbReference type="PANTHER" id="PTHR45739">
    <property type="entry name" value="MATRIX PROTEIN, PUTATIVE-RELATED"/>
    <property type="match status" value="1"/>
</dbReference>
<evidence type="ECO:0000256" key="5">
    <source>
        <dbReference type="SAM" id="Phobius"/>
    </source>
</evidence>
<evidence type="ECO:0000256" key="4">
    <source>
        <dbReference type="PROSITE-ProRule" id="PRU01201"/>
    </source>
</evidence>
<organism evidence="6 7">
    <name type="scientific">Fasciolopsis buskii</name>
    <dbReference type="NCBI Taxonomy" id="27845"/>
    <lineage>
        <taxon>Eukaryota</taxon>
        <taxon>Metazoa</taxon>
        <taxon>Spiralia</taxon>
        <taxon>Lophotrochozoa</taxon>
        <taxon>Platyhelminthes</taxon>
        <taxon>Trematoda</taxon>
        <taxon>Digenea</taxon>
        <taxon>Plagiorchiida</taxon>
        <taxon>Echinostomata</taxon>
        <taxon>Echinostomatoidea</taxon>
        <taxon>Fasciolidae</taxon>
        <taxon>Fasciolopsis</taxon>
    </lineage>
</organism>
<dbReference type="Proteomes" id="UP000728185">
    <property type="component" value="Unassembled WGS sequence"/>
</dbReference>
<dbReference type="EMBL" id="LUCM01000753">
    <property type="protein sequence ID" value="KAA0200073.1"/>
    <property type="molecule type" value="Genomic_DNA"/>
</dbReference>
<comment type="caution">
    <text evidence="6">The sequence shown here is derived from an EMBL/GenBank/DDBJ whole genome shotgun (WGS) entry which is preliminary data.</text>
</comment>
<dbReference type="PROSITE" id="PS51854">
    <property type="entry name" value="CSPG"/>
    <property type="match status" value="1"/>
</dbReference>
<feature type="transmembrane region" description="Helical" evidence="5">
    <location>
        <begin position="664"/>
        <end position="691"/>
    </location>
</feature>
<keyword evidence="5" id="KW-0812">Transmembrane</keyword>
<protein>
    <submittedName>
        <fullName evidence="6">Uncharacterized protein</fullName>
    </submittedName>
</protein>
<gene>
    <name evidence="6" type="ORF">FBUS_10226</name>
</gene>
<evidence type="ECO:0000313" key="6">
    <source>
        <dbReference type="EMBL" id="KAA0200073.1"/>
    </source>
</evidence>
<keyword evidence="1" id="KW-0732">Signal</keyword>
<keyword evidence="5" id="KW-0472">Membrane</keyword>
<dbReference type="PANTHER" id="PTHR45739:SF8">
    <property type="entry name" value="FRAS1-RELATED EXTRACELLULAR MATRIX PROTEIN 1"/>
    <property type="match status" value="1"/>
</dbReference>
<dbReference type="AlphaFoldDB" id="A0A8E0S5Q9"/>
<reference evidence="6" key="1">
    <citation type="submission" date="2019-05" db="EMBL/GenBank/DDBJ databases">
        <title>Annotation for the trematode Fasciolopsis buski.</title>
        <authorList>
            <person name="Choi Y.-J."/>
        </authorList>
    </citation>
    <scope>NUCLEOTIDE SEQUENCE</scope>
    <source>
        <strain evidence="6">HT</strain>
        <tissue evidence="6">Whole worm</tissue>
    </source>
</reference>
<dbReference type="InterPro" id="IPR039005">
    <property type="entry name" value="CSPG_rpt"/>
</dbReference>
<feature type="non-terminal residue" evidence="6">
    <location>
        <position position="1"/>
    </location>
</feature>
<evidence type="ECO:0000256" key="2">
    <source>
        <dbReference type="ARBA" id="ARBA00022737"/>
    </source>
</evidence>
<keyword evidence="7" id="KW-1185">Reference proteome</keyword>